<keyword evidence="17" id="KW-0812">Transmembrane</keyword>
<evidence type="ECO:0000256" key="8">
    <source>
        <dbReference type="ARBA" id="ARBA00022848"/>
    </source>
</evidence>
<dbReference type="InterPro" id="IPR036396">
    <property type="entry name" value="Cyt_P450_sf"/>
</dbReference>
<dbReference type="SUPFAM" id="SSF48264">
    <property type="entry name" value="Cytochrome P450"/>
    <property type="match status" value="1"/>
</dbReference>
<comment type="cofactor">
    <cofactor evidence="1 14 16">
        <name>heme</name>
        <dbReference type="ChEBI" id="CHEBI:30413"/>
    </cofactor>
</comment>
<keyword evidence="7 16" id="KW-0256">Endoplasmic reticulum</keyword>
<dbReference type="GO" id="GO:0008395">
    <property type="term" value="F:steroid hydroxylase activity"/>
    <property type="evidence" value="ECO:0007669"/>
    <property type="project" value="TreeGrafter"/>
</dbReference>
<evidence type="ECO:0000256" key="2">
    <source>
        <dbReference type="ARBA" id="ARBA00004174"/>
    </source>
</evidence>
<reference evidence="18" key="1">
    <citation type="thesis" date="2021" institute="BYU ScholarsArchive" country="Provo, UT, USA">
        <title>Applications of and Algorithms for Genome Assembly and Genomic Analyses with an Emphasis on Marine Teleosts.</title>
        <authorList>
            <person name="Pickett B.D."/>
        </authorList>
    </citation>
    <scope>NUCLEOTIDE SEQUENCE</scope>
    <source>
        <strain evidence="18">HI-2016</strain>
    </source>
</reference>
<dbReference type="EMBL" id="JAFBMS010000025">
    <property type="protein sequence ID" value="KAG9343006.1"/>
    <property type="molecule type" value="Genomic_DNA"/>
</dbReference>
<keyword evidence="9 15" id="KW-0560">Oxidoreductase</keyword>
<evidence type="ECO:0000256" key="5">
    <source>
        <dbReference type="ARBA" id="ARBA00022617"/>
    </source>
</evidence>
<evidence type="ECO:0000256" key="15">
    <source>
        <dbReference type="RuleBase" id="RU000461"/>
    </source>
</evidence>
<evidence type="ECO:0000256" key="10">
    <source>
        <dbReference type="ARBA" id="ARBA00023004"/>
    </source>
</evidence>
<evidence type="ECO:0000256" key="4">
    <source>
        <dbReference type="ARBA" id="ARBA00010617"/>
    </source>
</evidence>
<evidence type="ECO:0000313" key="18">
    <source>
        <dbReference type="EMBL" id="KAG9343006.1"/>
    </source>
</evidence>
<feature type="binding site" description="axial binding residue" evidence="14">
    <location>
        <position position="447"/>
    </location>
    <ligand>
        <name>heme</name>
        <dbReference type="ChEBI" id="CHEBI:30413"/>
    </ligand>
    <ligandPart>
        <name>Fe</name>
        <dbReference type="ChEBI" id="CHEBI:18248"/>
    </ligandPart>
</feature>
<dbReference type="InterPro" id="IPR002402">
    <property type="entry name" value="Cyt_P450_E_grp-II"/>
</dbReference>
<dbReference type="EC" id="1.14.14.-" evidence="16"/>
<dbReference type="FunFam" id="1.10.630.10:FF:000003">
    <property type="entry name" value="cytochrome P450 3A12-like isoform X2"/>
    <property type="match status" value="1"/>
</dbReference>
<keyword evidence="19" id="KW-1185">Reference proteome</keyword>
<dbReference type="AlphaFoldDB" id="A0A8T2NU16"/>
<name>A0A8T2NU16_9TELE</name>
<evidence type="ECO:0000313" key="19">
    <source>
        <dbReference type="Proteomes" id="UP000824540"/>
    </source>
</evidence>
<dbReference type="GO" id="GO:0005506">
    <property type="term" value="F:iron ion binding"/>
    <property type="evidence" value="ECO:0007669"/>
    <property type="project" value="UniProtKB-UniRule"/>
</dbReference>
<gene>
    <name evidence="18" type="ORF">JZ751_015224</name>
</gene>
<comment type="function">
    <text evidence="16">Cytochromes P450 are a group of heme-thiolate monooxygenases. In liver microsomes, this enzyme is involved in an NADPH-dependent electron transport pathway. It oxidizes a variety of structurally unrelated compounds, including steroids, fatty acids, and xenobiotics.</text>
</comment>
<keyword evidence="12 17" id="KW-0472">Membrane</keyword>
<dbReference type="Gene3D" id="1.10.630.10">
    <property type="entry name" value="Cytochrome P450"/>
    <property type="match status" value="1"/>
</dbReference>
<dbReference type="Pfam" id="PF00067">
    <property type="entry name" value="p450"/>
    <property type="match status" value="1"/>
</dbReference>
<accession>A0A8T2NU16</accession>
<keyword evidence="11 15" id="KW-0503">Monooxygenase</keyword>
<keyword evidence="17" id="KW-1133">Transmembrane helix</keyword>
<comment type="subcellular location">
    <subcellularLocation>
        <location evidence="3 16">Endoplasmic reticulum membrane</location>
        <topology evidence="3">Peripheral membrane protein</topology>
    </subcellularLocation>
    <subcellularLocation>
        <location evidence="2 16">Microsome membrane</location>
        <topology evidence="2">Peripheral membrane protein</topology>
    </subcellularLocation>
</comment>
<evidence type="ECO:0000256" key="16">
    <source>
        <dbReference type="RuleBase" id="RU368049"/>
    </source>
</evidence>
<comment type="similarity">
    <text evidence="4 15">Belongs to the cytochrome P450 family.</text>
</comment>
<protein>
    <recommendedName>
        <fullName evidence="16">Cytochrome P450 3A</fullName>
        <ecNumber evidence="16">1.14.14.-</ecNumber>
    </recommendedName>
</protein>
<dbReference type="PANTHER" id="PTHR24302:SF32">
    <property type="entry name" value="CYTOCHROME P450, FAMILY 3, SUBFAMILY A, POLYPEPTIDE 65"/>
    <property type="match status" value="1"/>
</dbReference>
<dbReference type="GO" id="GO:0016712">
    <property type="term" value="F:oxidoreductase activity, acting on paired donors, with incorporation or reduction of molecular oxygen, reduced flavin or flavoprotein as one donor, and incorporation of one atom of oxygen"/>
    <property type="evidence" value="ECO:0007669"/>
    <property type="project" value="UniProtKB-EC"/>
</dbReference>
<evidence type="ECO:0000256" key="9">
    <source>
        <dbReference type="ARBA" id="ARBA00023002"/>
    </source>
</evidence>
<dbReference type="PRINTS" id="PR00385">
    <property type="entry name" value="P450"/>
</dbReference>
<proteinExistence type="inferred from homology"/>
<sequence>MMYLPYFSVETWALFVVLFSLLMLYGYAPYGVFKKLGIPGPKPLPFIGNFLEYKKGFHIVDLECSRKYGKVWGVYDGRQPLMGTVDTAVIKTILVKECYSVFTNRRNMGLNGDLYDAVSLIEDDEWKRIRSILSPSFTSGRLKEMFVIMKHHSNNLIKSLQKAGINEAVDPKQFFGAYSIDVVTSTAFSIDIDSLNSPGDPFVSNVKKLVDFDVMNPFLILSVLFPFLTPLMEKIGISIFPVAPMDFFYKSLKKIKADREQQVHKPRVDFLQLMVDSQVPGGGAASTEKNSKKGLTDHEILSQAVTFIFAGYETSSSTLSFLAYSLATNPEIMEKLLDEIDEFFPDKAPVKYEPLMQMEYLDMILNEVLRMYPVGVRLERMCKKSVEINGMTIPKGMAVQVPIYALHYDPSLWPEPEVFRPERFSKENRENMDPYTFLPFGAGPRNCIGMRFAVVMMKLAIVEVLQNFSFAVCEETQVPIELQCTGFLQPAKPVKLKLVPRISASNEE</sequence>
<feature type="transmembrane region" description="Helical" evidence="17">
    <location>
        <begin position="12"/>
        <end position="33"/>
    </location>
</feature>
<dbReference type="PROSITE" id="PS00086">
    <property type="entry name" value="CYTOCHROME_P450"/>
    <property type="match status" value="1"/>
</dbReference>
<evidence type="ECO:0000256" key="1">
    <source>
        <dbReference type="ARBA" id="ARBA00001971"/>
    </source>
</evidence>
<dbReference type="InterPro" id="IPR017972">
    <property type="entry name" value="Cyt_P450_CS"/>
</dbReference>
<evidence type="ECO:0000256" key="14">
    <source>
        <dbReference type="PIRSR" id="PIRSR602402-1"/>
    </source>
</evidence>
<keyword evidence="10 14" id="KW-0408">Iron</keyword>
<dbReference type="GO" id="GO:0005789">
    <property type="term" value="C:endoplasmic reticulum membrane"/>
    <property type="evidence" value="ECO:0007669"/>
    <property type="project" value="UniProtKB-SubCell"/>
</dbReference>
<organism evidence="18 19">
    <name type="scientific">Albula glossodonta</name>
    <name type="common">roundjaw bonefish</name>
    <dbReference type="NCBI Taxonomy" id="121402"/>
    <lineage>
        <taxon>Eukaryota</taxon>
        <taxon>Metazoa</taxon>
        <taxon>Chordata</taxon>
        <taxon>Craniata</taxon>
        <taxon>Vertebrata</taxon>
        <taxon>Euteleostomi</taxon>
        <taxon>Actinopterygii</taxon>
        <taxon>Neopterygii</taxon>
        <taxon>Teleostei</taxon>
        <taxon>Albuliformes</taxon>
        <taxon>Albulidae</taxon>
        <taxon>Albula</taxon>
    </lineage>
</organism>
<evidence type="ECO:0000256" key="17">
    <source>
        <dbReference type="SAM" id="Phobius"/>
    </source>
</evidence>
<evidence type="ECO:0000256" key="11">
    <source>
        <dbReference type="ARBA" id="ARBA00023033"/>
    </source>
</evidence>
<evidence type="ECO:0000256" key="6">
    <source>
        <dbReference type="ARBA" id="ARBA00022723"/>
    </source>
</evidence>
<dbReference type="PRINTS" id="PR01689">
    <property type="entry name" value="EP450IICYP3A"/>
</dbReference>
<keyword evidence="8 16" id="KW-0492">Microsome</keyword>
<dbReference type="InterPro" id="IPR008072">
    <property type="entry name" value="Cyt_P450_E_CYP3A"/>
</dbReference>
<keyword evidence="5 14" id="KW-0349">Heme</keyword>
<comment type="catalytic activity">
    <reaction evidence="13 16">
        <text>an organic molecule + reduced [NADPH--hemoprotein reductase] + O2 = an alcohol + oxidized [NADPH--hemoprotein reductase] + H2O + H(+)</text>
        <dbReference type="Rhea" id="RHEA:17149"/>
        <dbReference type="Rhea" id="RHEA-COMP:11964"/>
        <dbReference type="Rhea" id="RHEA-COMP:11965"/>
        <dbReference type="ChEBI" id="CHEBI:15377"/>
        <dbReference type="ChEBI" id="CHEBI:15378"/>
        <dbReference type="ChEBI" id="CHEBI:15379"/>
        <dbReference type="ChEBI" id="CHEBI:30879"/>
        <dbReference type="ChEBI" id="CHEBI:57618"/>
        <dbReference type="ChEBI" id="CHEBI:58210"/>
        <dbReference type="ChEBI" id="CHEBI:142491"/>
        <dbReference type="EC" id="1.14.14.1"/>
    </reaction>
</comment>
<dbReference type="Proteomes" id="UP000824540">
    <property type="component" value="Unassembled WGS sequence"/>
</dbReference>
<evidence type="ECO:0000256" key="12">
    <source>
        <dbReference type="ARBA" id="ARBA00023136"/>
    </source>
</evidence>
<evidence type="ECO:0000256" key="7">
    <source>
        <dbReference type="ARBA" id="ARBA00022824"/>
    </source>
</evidence>
<dbReference type="GO" id="GO:0020037">
    <property type="term" value="F:heme binding"/>
    <property type="evidence" value="ECO:0007669"/>
    <property type="project" value="UniProtKB-UniRule"/>
</dbReference>
<dbReference type="PRINTS" id="PR00464">
    <property type="entry name" value="EP450II"/>
</dbReference>
<evidence type="ECO:0000256" key="3">
    <source>
        <dbReference type="ARBA" id="ARBA00004406"/>
    </source>
</evidence>
<evidence type="ECO:0000256" key="13">
    <source>
        <dbReference type="ARBA" id="ARBA00047827"/>
    </source>
</evidence>
<dbReference type="OrthoDB" id="1470350at2759"/>
<keyword evidence="6 14" id="KW-0479">Metal-binding</keyword>
<comment type="caution">
    <text evidence="18">The sequence shown here is derived from an EMBL/GenBank/DDBJ whole genome shotgun (WGS) entry which is preliminary data.</text>
</comment>
<dbReference type="InterPro" id="IPR001128">
    <property type="entry name" value="Cyt_P450"/>
</dbReference>
<dbReference type="PANTHER" id="PTHR24302">
    <property type="entry name" value="CYTOCHROME P450 FAMILY 3"/>
    <property type="match status" value="1"/>
</dbReference>
<dbReference type="InterPro" id="IPR050705">
    <property type="entry name" value="Cytochrome_P450_3A"/>
</dbReference>